<dbReference type="PANTHER" id="PTHR13966">
    <property type="entry name" value="ENDONUCLEASE RELATED"/>
    <property type="match status" value="1"/>
</dbReference>
<dbReference type="EMBL" id="SACJ01000011">
    <property type="protein sequence ID" value="RVT73108.1"/>
    <property type="molecule type" value="Genomic_DNA"/>
</dbReference>
<evidence type="ECO:0000256" key="1">
    <source>
        <dbReference type="PIRSR" id="PIRSR640255-1"/>
    </source>
</evidence>
<feature type="domain" description="ENPP1-3/EXOG-like endonuclease/phosphodiesterase" evidence="3">
    <location>
        <begin position="51"/>
        <end position="243"/>
    </location>
</feature>
<feature type="domain" description="DNA/RNA non-specific endonuclease/pyrophosphatase/phosphodiesterase" evidence="4">
    <location>
        <begin position="50"/>
        <end position="243"/>
    </location>
</feature>
<evidence type="ECO:0000259" key="3">
    <source>
        <dbReference type="SMART" id="SM00477"/>
    </source>
</evidence>
<evidence type="ECO:0000256" key="2">
    <source>
        <dbReference type="PIRSR" id="PIRSR640255-2"/>
    </source>
</evidence>
<dbReference type="InterPro" id="IPR020821">
    <property type="entry name" value="ENPP1-3/EXOG-like_nuc-like"/>
</dbReference>
<dbReference type="InterPro" id="IPR044929">
    <property type="entry name" value="DNA/RNA_non-sp_Endonuclease_sf"/>
</dbReference>
<keyword evidence="5" id="KW-0540">Nuclease</keyword>
<dbReference type="RefSeq" id="WP_128196808.1">
    <property type="nucleotide sequence ID" value="NZ_SACJ01000011.1"/>
</dbReference>
<dbReference type="GO" id="GO:0003676">
    <property type="term" value="F:nucleic acid binding"/>
    <property type="evidence" value="ECO:0007669"/>
    <property type="project" value="InterPro"/>
</dbReference>
<feature type="binding site" evidence="2">
    <location>
        <position position="143"/>
    </location>
    <ligand>
        <name>Mg(2+)</name>
        <dbReference type="ChEBI" id="CHEBI:18420"/>
        <note>catalytic</note>
    </ligand>
</feature>
<comment type="caution">
    <text evidence="5">The sequence shown here is derived from an EMBL/GenBank/DDBJ whole genome shotgun (WGS) entry which is preliminary data.</text>
</comment>
<dbReference type="SMART" id="SM00892">
    <property type="entry name" value="Endonuclease_NS"/>
    <property type="match status" value="1"/>
</dbReference>
<dbReference type="Gene3D" id="3.40.570.10">
    <property type="entry name" value="Extracellular Endonuclease, subunit A"/>
    <property type="match status" value="1"/>
</dbReference>
<gene>
    <name evidence="5" type="ORF">EOD40_14715</name>
</gene>
<evidence type="ECO:0000259" key="4">
    <source>
        <dbReference type="SMART" id="SM00892"/>
    </source>
</evidence>
<dbReference type="Proteomes" id="UP000285211">
    <property type="component" value="Unassembled WGS sequence"/>
</dbReference>
<dbReference type="OrthoDB" id="9811262at2"/>
<dbReference type="InterPro" id="IPR044925">
    <property type="entry name" value="His-Me_finger_sf"/>
</dbReference>
<name>A0A437KNR7_9FLAO</name>
<organism evidence="5 6">
    <name type="scientific">Flavobacterium sufflavum</name>
    <dbReference type="NCBI Taxonomy" id="1921138"/>
    <lineage>
        <taxon>Bacteria</taxon>
        <taxon>Pseudomonadati</taxon>
        <taxon>Bacteroidota</taxon>
        <taxon>Flavobacteriia</taxon>
        <taxon>Flavobacteriales</taxon>
        <taxon>Flavobacteriaceae</taxon>
        <taxon>Flavobacterium</taxon>
    </lineage>
</organism>
<dbReference type="AlphaFoldDB" id="A0A437KNR7"/>
<dbReference type="GO" id="GO:0004519">
    <property type="term" value="F:endonuclease activity"/>
    <property type="evidence" value="ECO:0007669"/>
    <property type="project" value="UniProtKB-KW"/>
</dbReference>
<dbReference type="SUPFAM" id="SSF54060">
    <property type="entry name" value="His-Me finger endonucleases"/>
    <property type="match status" value="1"/>
</dbReference>
<evidence type="ECO:0000313" key="5">
    <source>
        <dbReference type="EMBL" id="RVT73108.1"/>
    </source>
</evidence>
<dbReference type="GO" id="GO:0016787">
    <property type="term" value="F:hydrolase activity"/>
    <property type="evidence" value="ECO:0007669"/>
    <property type="project" value="InterPro"/>
</dbReference>
<dbReference type="InterPro" id="IPR040255">
    <property type="entry name" value="Non-specific_endonuclease"/>
</dbReference>
<dbReference type="Pfam" id="PF01223">
    <property type="entry name" value="Endonuclease_NS"/>
    <property type="match status" value="1"/>
</dbReference>
<reference evidence="5 6" key="1">
    <citation type="submission" date="2019-01" db="EMBL/GenBank/DDBJ databases">
        <authorList>
            <person name="Chen W.-M."/>
        </authorList>
    </citation>
    <scope>NUCLEOTIDE SEQUENCE [LARGE SCALE GENOMIC DNA]</scope>
    <source>
        <strain evidence="5 6">BBQ-12</strain>
    </source>
</reference>
<feature type="active site" description="Proton acceptor" evidence="1">
    <location>
        <position position="112"/>
    </location>
</feature>
<keyword evidence="6" id="KW-1185">Reference proteome</keyword>
<evidence type="ECO:0000313" key="6">
    <source>
        <dbReference type="Proteomes" id="UP000285211"/>
    </source>
</evidence>
<sequence length="260" mass="30065">MNSRIFLSTIVLGVVFLSSTNVEVQNSDSNKTNKDLNFYLPTSTTSQIVKHRYYTLSYNEKAEQAEWVAYELKKDYIKRSDFKRPFFIEDPKVTTQSADWRNYKKSGYDKGHLCPAADMEFNINAYNDTFFTSNISPQNRDFNGGIWNRLEQKTRFWAVKYDGLFVVTGGVLKGNLESIGKEDVLVPKYFYKVLLSNSNGNYKMIAFLVPNEKSSKAIFEYVVSVDKLESITGIDFFPRLEDRLENSLEKNVNLNSWLSK</sequence>
<accession>A0A437KNR7</accession>
<keyword evidence="5" id="KW-0378">Hydrolase</keyword>
<proteinExistence type="predicted"/>
<dbReference type="InterPro" id="IPR001604">
    <property type="entry name" value="Endo_G_ENPP1-like_dom"/>
</dbReference>
<dbReference type="GO" id="GO:0046872">
    <property type="term" value="F:metal ion binding"/>
    <property type="evidence" value="ECO:0007669"/>
    <property type="project" value="UniProtKB-KW"/>
</dbReference>
<dbReference type="PANTHER" id="PTHR13966:SF5">
    <property type="entry name" value="ENDONUCLEASE G, MITOCHONDRIAL"/>
    <property type="match status" value="1"/>
</dbReference>
<protein>
    <submittedName>
        <fullName evidence="5">DNA/RNA non-specific endonuclease</fullName>
    </submittedName>
</protein>
<keyword evidence="5" id="KW-0255">Endonuclease</keyword>
<keyword evidence="2" id="KW-0479">Metal-binding</keyword>
<dbReference type="SMART" id="SM00477">
    <property type="entry name" value="NUC"/>
    <property type="match status" value="1"/>
</dbReference>